<dbReference type="InterPro" id="IPR012337">
    <property type="entry name" value="RNaseH-like_sf"/>
</dbReference>
<keyword evidence="2" id="KW-1185">Reference proteome</keyword>
<dbReference type="Pfam" id="PF05699">
    <property type="entry name" value="Dimer_Tnp_hAT"/>
    <property type="match status" value="1"/>
</dbReference>
<gene>
    <name evidence="3" type="primary">LOC136085361</name>
</gene>
<dbReference type="SUPFAM" id="SSF53098">
    <property type="entry name" value="Ribonuclease H-like"/>
    <property type="match status" value="1"/>
</dbReference>
<evidence type="ECO:0000313" key="3">
    <source>
        <dbReference type="RefSeq" id="XP_065662734.1"/>
    </source>
</evidence>
<dbReference type="PANTHER" id="PTHR45749">
    <property type="match status" value="1"/>
</dbReference>
<organism evidence="2 3">
    <name type="scientific">Hydra vulgaris</name>
    <name type="common">Hydra</name>
    <name type="synonym">Hydra attenuata</name>
    <dbReference type="NCBI Taxonomy" id="6087"/>
    <lineage>
        <taxon>Eukaryota</taxon>
        <taxon>Metazoa</taxon>
        <taxon>Cnidaria</taxon>
        <taxon>Hydrozoa</taxon>
        <taxon>Hydroidolina</taxon>
        <taxon>Anthoathecata</taxon>
        <taxon>Aplanulata</taxon>
        <taxon>Hydridae</taxon>
        <taxon>Hydra</taxon>
    </lineage>
</organism>
<dbReference type="GeneID" id="136085361"/>
<name>A0ABM4CLR2_HYDVU</name>
<feature type="domain" description="HAT C-terminal dimerisation" evidence="1">
    <location>
        <begin position="249"/>
        <end position="324"/>
    </location>
</feature>
<dbReference type="PANTHER" id="PTHR45749:SF21">
    <property type="entry name" value="DUF4371 DOMAIN-CONTAINING PROTEIN"/>
    <property type="match status" value="1"/>
</dbReference>
<sequence>MSLRGHDETWGSPPNGNFMGLIELISEFDLFLRKHLTKYISLPIENIRGQSYDNAANMIGKYSRLQARLKEINKYADFVPCAAYSLNLVGSSITRWSMHHDSVKALKNVCSDILKTLNYIHEESEEKLDCKREFEKKAKNLSEEITGNYNDLNKRRKTHIFNGKDKFRVEVYNILFDSLAKELSKRGRVYKEINKKYKFLLSIGKKDHSHIDMESINYVISFYNNDIDAGLINECTQFREYLQITNKEKQTKCSSMLKLIYERNVIDVFPNLYTALKIFLTLPITSCEAERAFSKLAFIKNKYRTTMVEVRLNYLSIFSIENDLTKSVSYV</sequence>
<reference evidence="3" key="1">
    <citation type="submission" date="2025-08" db="UniProtKB">
        <authorList>
            <consortium name="RefSeq"/>
        </authorList>
    </citation>
    <scope>IDENTIFICATION</scope>
</reference>
<dbReference type="InterPro" id="IPR008906">
    <property type="entry name" value="HATC_C_dom"/>
</dbReference>
<accession>A0ABM4CLR2</accession>
<dbReference type="Proteomes" id="UP001652625">
    <property type="component" value="Chromosome 09"/>
</dbReference>
<evidence type="ECO:0000259" key="1">
    <source>
        <dbReference type="Pfam" id="PF05699"/>
    </source>
</evidence>
<proteinExistence type="predicted"/>
<evidence type="ECO:0000313" key="2">
    <source>
        <dbReference type="Proteomes" id="UP001652625"/>
    </source>
</evidence>
<dbReference type="RefSeq" id="XP_065662734.1">
    <property type="nucleotide sequence ID" value="XM_065806662.1"/>
</dbReference>
<protein>
    <submittedName>
        <fullName evidence="3">Uncharacterized protein LOC136085361</fullName>
    </submittedName>
</protein>